<dbReference type="EMBL" id="JAQNDK010000007">
    <property type="protein sequence ID" value="MDC0685844.1"/>
    <property type="molecule type" value="Genomic_DNA"/>
</dbReference>
<feature type="region of interest" description="Disordered" evidence="1">
    <location>
        <begin position="854"/>
        <end position="879"/>
    </location>
</feature>
<organism evidence="2 3">
    <name type="scientific">Sorangium atrum</name>
    <dbReference type="NCBI Taxonomy" id="2995308"/>
    <lineage>
        <taxon>Bacteria</taxon>
        <taxon>Pseudomonadati</taxon>
        <taxon>Myxococcota</taxon>
        <taxon>Polyangia</taxon>
        <taxon>Polyangiales</taxon>
        <taxon>Polyangiaceae</taxon>
        <taxon>Sorangium</taxon>
    </lineage>
</organism>
<dbReference type="RefSeq" id="WP_272104364.1">
    <property type="nucleotide sequence ID" value="NZ_JAQNDK010000007.1"/>
</dbReference>
<keyword evidence="3" id="KW-1185">Reference proteome</keyword>
<name>A0ABT5CJ68_9BACT</name>
<comment type="caution">
    <text evidence="2">The sequence shown here is derived from an EMBL/GenBank/DDBJ whole genome shotgun (WGS) entry which is preliminary data.</text>
</comment>
<reference evidence="2 3" key="1">
    <citation type="submission" date="2023-01" db="EMBL/GenBank/DDBJ databases">
        <title>Minimal conservation of predation-associated metabolite biosynthetic gene clusters underscores biosynthetic potential of Myxococcota including descriptions for ten novel species: Archangium lansinium sp. nov., Myxococcus landrumus sp. nov., Nannocystis bai.</title>
        <authorList>
            <person name="Ahearne A."/>
            <person name="Stevens C."/>
            <person name="Dowd S."/>
        </authorList>
    </citation>
    <scope>NUCLEOTIDE SEQUENCE [LARGE SCALE GENOMIC DNA]</scope>
    <source>
        <strain evidence="2 3">WIWO2</strain>
    </source>
</reference>
<dbReference type="SUPFAM" id="SSF89550">
    <property type="entry name" value="PHP domain-like"/>
    <property type="match status" value="1"/>
</dbReference>
<dbReference type="Proteomes" id="UP001217485">
    <property type="component" value="Unassembled WGS sequence"/>
</dbReference>
<evidence type="ECO:0000313" key="2">
    <source>
        <dbReference type="EMBL" id="MDC0685844.1"/>
    </source>
</evidence>
<evidence type="ECO:0000313" key="3">
    <source>
        <dbReference type="Proteomes" id="UP001217485"/>
    </source>
</evidence>
<accession>A0ABT5CJ68</accession>
<gene>
    <name evidence="2" type="ORF">POL72_49530</name>
</gene>
<proteinExistence type="predicted"/>
<protein>
    <submittedName>
        <fullName evidence="2">CehA/McbA family metallohydrolase</fullName>
    </submittedName>
</protein>
<dbReference type="InterPro" id="IPR016195">
    <property type="entry name" value="Pol/histidinol_Pase-like"/>
</dbReference>
<sequence>MTRSPESHRTPRSPARAGRAARHALRSASLCALALASATCAPPVQGGSVVVSSGAVERLGMLCRWGRGGAEQGDLCPRDGGAAQPARVRRITGPADALSGPLAAGRPGDYVLENDAIAVVVDQLGPGAGLAESGGNLIDAADARARRDELGQIVTRLGAPPRQVIYRDITTGGGEDGAAWIEARGEVRGRDLAGGALSVTTRYTLRPGDRAVMIATSLQNDGDRPVEALDLGDVVHWGAAEHVAPGMAPGLRGELEAPYLAGVGTGVAYALAPVDGAKVRARSGEGFSDVTFARQAALPPGGRAAYQRILAVAPRGDSLAVETELFFLGGGAPGGVALALVDGRGAPLPPLAGKVTLTPIAEDGAAPPAAALDLWLRTGDSAPLAAEAPPGLYLVGFEGSGRRALGSARIRIRAGEMAPARLTLSGAGRLYLGVREGGASAPAAAPDPLDPLAPAKVSLFDAATGKALSPPRLALMGELDVSLPPGRVRVVASRGPEYALTEATVDVTDGGTSRLDLTLERVVDTSGYIACDLRQHTARSADAGVSSALRLLWSAAEGVECAVASEHNLASDLRPDVAALRLETRLRMLPGVELTGGRSGAGLGSLSLFPLGSEAAAPREGALSWVDETASEILREVRALPGERVVQVSRQHGGGSPLHGSGAPQVAPDQGPSQLAQIVGDGAGVDAVEVWTGRDAAARDRALEELWALLRASHPVTPTATSDSHGLHGAEAGYPRTYVAVADDDPGRLDVADLVAGLRRRRDVVITNGPFVTMRLGDTRQGGVASPRRGSRGGPLSLSIRVERAPWVDARELHVLVGGVAIGAPIPLEGARTTPAGALLDEIAIPVVLGAGGGRRAPRPDARAGAARGDRGPGQSAHGAISVAEDTFVVAIVRGRRSLEPVLAGDPGEITPFAMTAPLWIDADGDGRSLGRATGP</sequence>
<evidence type="ECO:0000256" key="1">
    <source>
        <dbReference type="SAM" id="MobiDB-lite"/>
    </source>
</evidence>
<feature type="region of interest" description="Disordered" evidence="1">
    <location>
        <begin position="1"/>
        <end position="20"/>
    </location>
</feature>
<dbReference type="NCBIfam" id="NF038032">
    <property type="entry name" value="CehA_McbA_metalo"/>
    <property type="match status" value="1"/>
</dbReference>
<dbReference type="Gene3D" id="3.20.20.140">
    <property type="entry name" value="Metal-dependent hydrolases"/>
    <property type="match status" value="1"/>
</dbReference>
<feature type="region of interest" description="Disordered" evidence="1">
    <location>
        <begin position="650"/>
        <end position="671"/>
    </location>
</feature>